<reference evidence="1 2" key="1">
    <citation type="submission" date="2022-06" db="EMBL/GenBank/DDBJ databases">
        <title>Halomicroarcula sp. a new haloarchaeum isolate from saline soil.</title>
        <authorList>
            <person name="Strakova D."/>
            <person name="Galisteo C."/>
            <person name="Sanchez-Porro C."/>
            <person name="Ventosa A."/>
        </authorList>
    </citation>
    <scope>NUCLEOTIDE SEQUENCE [LARGE SCALE GENOMIC DNA]</scope>
    <source>
        <strain evidence="1 2">S3CR25-11</strain>
    </source>
</reference>
<protein>
    <submittedName>
        <fullName evidence="1">Uncharacterized protein</fullName>
    </submittedName>
</protein>
<evidence type="ECO:0000313" key="1">
    <source>
        <dbReference type="EMBL" id="MDS0280805.1"/>
    </source>
</evidence>
<comment type="caution">
    <text evidence="1">The sequence shown here is derived from an EMBL/GenBank/DDBJ whole genome shotgun (WGS) entry which is preliminary data.</text>
</comment>
<accession>A0ABU2FJ68</accession>
<organism evidence="1 2">
    <name type="scientific">Haloarcula onubensis</name>
    <dbReference type="NCBI Taxonomy" id="2950539"/>
    <lineage>
        <taxon>Archaea</taxon>
        <taxon>Methanobacteriati</taxon>
        <taxon>Methanobacteriota</taxon>
        <taxon>Stenosarchaea group</taxon>
        <taxon>Halobacteria</taxon>
        <taxon>Halobacteriales</taxon>
        <taxon>Haloarculaceae</taxon>
        <taxon>Haloarcula</taxon>
    </lineage>
</organism>
<dbReference type="EMBL" id="JAMQOS010000001">
    <property type="protein sequence ID" value="MDS0280805.1"/>
    <property type="molecule type" value="Genomic_DNA"/>
</dbReference>
<gene>
    <name evidence="1" type="ORF">NDI86_01635</name>
</gene>
<proteinExistence type="predicted"/>
<dbReference type="RefSeq" id="WP_310898652.1">
    <property type="nucleotide sequence ID" value="NZ_JAMQOS010000001.1"/>
</dbReference>
<dbReference type="Pfam" id="PF21811">
    <property type="entry name" value="RdfA"/>
    <property type="match status" value="1"/>
</dbReference>
<dbReference type="Proteomes" id="UP001268864">
    <property type="component" value="Unassembled WGS sequence"/>
</dbReference>
<keyword evidence="2" id="KW-1185">Reference proteome</keyword>
<name>A0ABU2FJ68_9EURY</name>
<evidence type="ECO:0000313" key="2">
    <source>
        <dbReference type="Proteomes" id="UP001268864"/>
    </source>
</evidence>
<sequence length="214" mass="23871">MPSDDESPRNKVQSVIERRGLDGLEAELERRWEGDGFEEHSTRDLADAFNRTVLRDALNTVGEIPLDGEVENLHRLLTDDEVRSGNEMQARDRLAQHGLDADAVTSDFVSHQTMYRYLRDHRGVDTAPEATSTAELIERTRQSLLRLNSRTQSVVTQNVERLGGREGFTVGDFDIYVSVQLSCPDCGTTREVTQLLDQGGCGCQDDSTATRDAS</sequence>
<dbReference type="InterPro" id="IPR048925">
    <property type="entry name" value="RdfA"/>
</dbReference>